<dbReference type="EMBL" id="KN833010">
    <property type="protein sequence ID" value="KIM79281.1"/>
    <property type="molecule type" value="Genomic_DNA"/>
</dbReference>
<dbReference type="OrthoDB" id="3139052at2759"/>
<protein>
    <submittedName>
        <fullName evidence="1">Uncharacterized protein</fullName>
    </submittedName>
</protein>
<proteinExistence type="predicted"/>
<dbReference type="HOGENOM" id="CLU_009123_16_0_1"/>
<dbReference type="InParanoid" id="A0A0C3FHL3"/>
<accession>A0A0C3FHL3</accession>
<reference evidence="1 2" key="1">
    <citation type="submission" date="2014-04" db="EMBL/GenBank/DDBJ databases">
        <authorList>
            <consortium name="DOE Joint Genome Institute"/>
            <person name="Kuo A."/>
            <person name="Tarkka M."/>
            <person name="Buscot F."/>
            <person name="Kohler A."/>
            <person name="Nagy L.G."/>
            <person name="Floudas D."/>
            <person name="Copeland A."/>
            <person name="Barry K.W."/>
            <person name="Cichocki N."/>
            <person name="Veneault-Fourrey C."/>
            <person name="LaButti K."/>
            <person name="Lindquist E.A."/>
            <person name="Lipzen A."/>
            <person name="Lundell T."/>
            <person name="Morin E."/>
            <person name="Murat C."/>
            <person name="Sun H."/>
            <person name="Tunlid A."/>
            <person name="Henrissat B."/>
            <person name="Grigoriev I.V."/>
            <person name="Hibbett D.S."/>
            <person name="Martin F."/>
            <person name="Nordberg H.P."/>
            <person name="Cantor M.N."/>
            <person name="Hua S.X."/>
        </authorList>
    </citation>
    <scope>NUCLEOTIDE SEQUENCE [LARGE SCALE GENOMIC DNA]</scope>
    <source>
        <strain evidence="1 2">F 1598</strain>
    </source>
</reference>
<sequence>MQHHSVSSTDAEQAFSEGHHEVNFMQHNMSSQTFKAEMAVGLRDGTPLFPECDAAIHIMEKKLD</sequence>
<dbReference type="Proteomes" id="UP000054166">
    <property type="component" value="Unassembled WGS sequence"/>
</dbReference>
<reference evidence="2" key="2">
    <citation type="submission" date="2015-01" db="EMBL/GenBank/DDBJ databases">
        <title>Evolutionary Origins and Diversification of the Mycorrhizal Mutualists.</title>
        <authorList>
            <consortium name="DOE Joint Genome Institute"/>
            <consortium name="Mycorrhizal Genomics Consortium"/>
            <person name="Kohler A."/>
            <person name="Kuo A."/>
            <person name="Nagy L.G."/>
            <person name="Floudas D."/>
            <person name="Copeland A."/>
            <person name="Barry K.W."/>
            <person name="Cichocki N."/>
            <person name="Veneault-Fourrey C."/>
            <person name="LaButti K."/>
            <person name="Lindquist E.A."/>
            <person name="Lipzen A."/>
            <person name="Lundell T."/>
            <person name="Morin E."/>
            <person name="Murat C."/>
            <person name="Riley R."/>
            <person name="Ohm R."/>
            <person name="Sun H."/>
            <person name="Tunlid A."/>
            <person name="Henrissat B."/>
            <person name="Grigoriev I.V."/>
            <person name="Hibbett D.S."/>
            <person name="Martin F."/>
        </authorList>
    </citation>
    <scope>NUCLEOTIDE SEQUENCE [LARGE SCALE GENOMIC DNA]</scope>
    <source>
        <strain evidence="2">F 1598</strain>
    </source>
</reference>
<evidence type="ECO:0000313" key="1">
    <source>
        <dbReference type="EMBL" id="KIM79281.1"/>
    </source>
</evidence>
<keyword evidence="2" id="KW-1185">Reference proteome</keyword>
<name>A0A0C3FHL3_PILCF</name>
<organism evidence="1 2">
    <name type="scientific">Piloderma croceum (strain F 1598)</name>
    <dbReference type="NCBI Taxonomy" id="765440"/>
    <lineage>
        <taxon>Eukaryota</taxon>
        <taxon>Fungi</taxon>
        <taxon>Dikarya</taxon>
        <taxon>Basidiomycota</taxon>
        <taxon>Agaricomycotina</taxon>
        <taxon>Agaricomycetes</taxon>
        <taxon>Agaricomycetidae</taxon>
        <taxon>Atheliales</taxon>
        <taxon>Atheliaceae</taxon>
        <taxon>Piloderma</taxon>
    </lineage>
</organism>
<gene>
    <name evidence="1" type="ORF">PILCRDRAFT_74542</name>
</gene>
<evidence type="ECO:0000313" key="2">
    <source>
        <dbReference type="Proteomes" id="UP000054166"/>
    </source>
</evidence>
<dbReference type="AlphaFoldDB" id="A0A0C3FHL3"/>